<dbReference type="InterPro" id="IPR013767">
    <property type="entry name" value="PAS_fold"/>
</dbReference>
<dbReference type="InterPro" id="IPR029787">
    <property type="entry name" value="Nucleotide_cyclase"/>
</dbReference>
<gene>
    <name evidence="3" type="ORF">NCAST_10_00670</name>
</gene>
<dbReference type="InterPro" id="IPR000160">
    <property type="entry name" value="GGDEF_dom"/>
</dbReference>
<dbReference type="SMART" id="SM00091">
    <property type="entry name" value="PAS"/>
    <property type="match status" value="1"/>
</dbReference>
<dbReference type="Proteomes" id="UP000017048">
    <property type="component" value="Unassembled WGS sequence"/>
</dbReference>
<sequence>MSPGIAARWAARLRDLAPGTVAPDQLASFLEPWADRLRATLATPTPDPEVAVGAATALYRLGCTDPAAIARSMPPLRELSETAGADAAAFGTVAGGFGEGFARAATATAPATEGLEAAFRHASIAISIGDANGNIINANPAFERLTGKSLAELQGTSGFDLADIDVHSAREMVHGGLERSETGTVRIESEFQRPDGTDGWATWTVTRCVSASGTLYLLGFGEDTTEHRTTTDLLHWQAHHDPLTALANRRQLRARLDALIDEAGPADRAAICALDLDGFKDINDAYGHTVGDSLLIEVTARLQACLDPETDLLARIGGDEFIVVLPPPADEAGVEGVVDLLRAAVAAPFRVAEHDIRITISLGAIVSHLTGGTPRELLTAADNCLYAAKGLGKNRWILRRWDPVPSGS</sequence>
<feature type="domain" description="GGDEF" evidence="2">
    <location>
        <begin position="267"/>
        <end position="401"/>
    </location>
</feature>
<dbReference type="NCBIfam" id="TIGR00254">
    <property type="entry name" value="GGDEF"/>
    <property type="match status" value="1"/>
</dbReference>
<evidence type="ECO:0000313" key="4">
    <source>
        <dbReference type="Proteomes" id="UP000017048"/>
    </source>
</evidence>
<dbReference type="SMART" id="SM00267">
    <property type="entry name" value="GGDEF"/>
    <property type="match status" value="1"/>
</dbReference>
<dbReference type="PROSITE" id="PS50112">
    <property type="entry name" value="PAS"/>
    <property type="match status" value="1"/>
</dbReference>
<dbReference type="SUPFAM" id="SSF55073">
    <property type="entry name" value="Nucleotide cyclase"/>
    <property type="match status" value="1"/>
</dbReference>
<dbReference type="RefSeq" id="WP_019046586.1">
    <property type="nucleotide sequence ID" value="NZ_BAFO02000010.1"/>
</dbReference>
<dbReference type="CDD" id="cd01949">
    <property type="entry name" value="GGDEF"/>
    <property type="match status" value="1"/>
</dbReference>
<name>U5EBC7_NOCAS</name>
<dbReference type="CDD" id="cd00130">
    <property type="entry name" value="PAS"/>
    <property type="match status" value="1"/>
</dbReference>
<dbReference type="STRING" id="1824.SAMN05444423_10571"/>
<keyword evidence="4" id="KW-1185">Reference proteome</keyword>
<feature type="domain" description="PAS" evidence="1">
    <location>
        <begin position="111"/>
        <end position="157"/>
    </location>
</feature>
<dbReference type="AlphaFoldDB" id="U5EBC7"/>
<dbReference type="NCBIfam" id="TIGR00229">
    <property type="entry name" value="sensory_box"/>
    <property type="match status" value="1"/>
</dbReference>
<dbReference type="Pfam" id="PF00990">
    <property type="entry name" value="GGDEF"/>
    <property type="match status" value="1"/>
</dbReference>
<evidence type="ECO:0000313" key="3">
    <source>
        <dbReference type="EMBL" id="GAD82479.1"/>
    </source>
</evidence>
<dbReference type="GeneID" id="91516687"/>
<organism evidence="3 4">
    <name type="scientific">Nocardia asteroides NBRC 15531</name>
    <dbReference type="NCBI Taxonomy" id="1110697"/>
    <lineage>
        <taxon>Bacteria</taxon>
        <taxon>Bacillati</taxon>
        <taxon>Actinomycetota</taxon>
        <taxon>Actinomycetes</taxon>
        <taxon>Mycobacteriales</taxon>
        <taxon>Nocardiaceae</taxon>
        <taxon>Nocardia</taxon>
    </lineage>
</organism>
<dbReference type="PROSITE" id="PS50887">
    <property type="entry name" value="GGDEF"/>
    <property type="match status" value="1"/>
</dbReference>
<accession>U5EBC7</accession>
<protein>
    <recommendedName>
        <fullName evidence="5">Signaling protein</fullName>
    </recommendedName>
</protein>
<reference evidence="3 4" key="1">
    <citation type="journal article" date="2014" name="BMC Genomics">
        <title>Genome based analysis of type-I polyketide synthase and nonribosomal peptide synthetase gene clusters in seven strains of five representative Nocardia species.</title>
        <authorList>
            <person name="Komaki H."/>
            <person name="Ichikawa N."/>
            <person name="Hosoyama A."/>
            <person name="Takahashi-Nakaguchi A."/>
            <person name="Matsuzawa T."/>
            <person name="Suzuki K."/>
            <person name="Fujita N."/>
            <person name="Gonoi T."/>
        </authorList>
    </citation>
    <scope>NUCLEOTIDE SEQUENCE [LARGE SCALE GENOMIC DNA]</scope>
    <source>
        <strain evidence="3 4">NBRC 15531</strain>
    </source>
</reference>
<dbReference type="Pfam" id="PF00989">
    <property type="entry name" value="PAS"/>
    <property type="match status" value="1"/>
</dbReference>
<dbReference type="Gene3D" id="3.30.70.270">
    <property type="match status" value="1"/>
</dbReference>
<dbReference type="GO" id="GO:0006355">
    <property type="term" value="P:regulation of DNA-templated transcription"/>
    <property type="evidence" value="ECO:0007669"/>
    <property type="project" value="InterPro"/>
</dbReference>
<dbReference type="SUPFAM" id="SSF55785">
    <property type="entry name" value="PYP-like sensor domain (PAS domain)"/>
    <property type="match status" value="1"/>
</dbReference>
<comment type="caution">
    <text evidence="3">The sequence shown here is derived from an EMBL/GenBank/DDBJ whole genome shotgun (WGS) entry which is preliminary data.</text>
</comment>
<dbReference type="InterPro" id="IPR000014">
    <property type="entry name" value="PAS"/>
</dbReference>
<dbReference type="eggNOG" id="COG2199">
    <property type="taxonomic scope" value="Bacteria"/>
</dbReference>
<dbReference type="InterPro" id="IPR043128">
    <property type="entry name" value="Rev_trsase/Diguanyl_cyclase"/>
</dbReference>
<dbReference type="InterPro" id="IPR052155">
    <property type="entry name" value="Biofilm_reg_signaling"/>
</dbReference>
<dbReference type="PANTHER" id="PTHR44757">
    <property type="entry name" value="DIGUANYLATE CYCLASE DGCP"/>
    <property type="match status" value="1"/>
</dbReference>
<dbReference type="InterPro" id="IPR035965">
    <property type="entry name" value="PAS-like_dom_sf"/>
</dbReference>
<dbReference type="PANTHER" id="PTHR44757:SF2">
    <property type="entry name" value="BIOFILM ARCHITECTURE MAINTENANCE PROTEIN MBAA"/>
    <property type="match status" value="1"/>
</dbReference>
<evidence type="ECO:0008006" key="5">
    <source>
        <dbReference type="Google" id="ProtNLM"/>
    </source>
</evidence>
<evidence type="ECO:0000259" key="1">
    <source>
        <dbReference type="PROSITE" id="PS50112"/>
    </source>
</evidence>
<evidence type="ECO:0000259" key="2">
    <source>
        <dbReference type="PROSITE" id="PS50887"/>
    </source>
</evidence>
<dbReference type="EMBL" id="BAFO02000010">
    <property type="protein sequence ID" value="GAD82479.1"/>
    <property type="molecule type" value="Genomic_DNA"/>
</dbReference>
<proteinExistence type="predicted"/>
<dbReference type="Gene3D" id="3.30.450.20">
    <property type="entry name" value="PAS domain"/>
    <property type="match status" value="1"/>
</dbReference>